<evidence type="ECO:0000313" key="3">
    <source>
        <dbReference type="Proteomes" id="UP001328107"/>
    </source>
</evidence>
<proteinExistence type="predicted"/>
<feature type="compositionally biased region" description="Basic and acidic residues" evidence="1">
    <location>
        <begin position="13"/>
        <end position="32"/>
    </location>
</feature>
<accession>A0AAN5I8R1</accession>
<dbReference type="AlphaFoldDB" id="A0AAN5I8R1"/>
<reference evidence="3" key="1">
    <citation type="submission" date="2022-10" db="EMBL/GenBank/DDBJ databases">
        <title>Genome assembly of Pristionchus species.</title>
        <authorList>
            <person name="Yoshida K."/>
            <person name="Sommer R.J."/>
        </authorList>
    </citation>
    <scope>NUCLEOTIDE SEQUENCE [LARGE SCALE GENOMIC DNA]</scope>
    <source>
        <strain evidence="3">RS5460</strain>
    </source>
</reference>
<comment type="caution">
    <text evidence="2">The sequence shown here is derived from an EMBL/GenBank/DDBJ whole genome shotgun (WGS) entry which is preliminary data.</text>
</comment>
<feature type="non-terminal residue" evidence="2">
    <location>
        <position position="93"/>
    </location>
</feature>
<feature type="non-terminal residue" evidence="2">
    <location>
        <position position="1"/>
    </location>
</feature>
<evidence type="ECO:0000313" key="2">
    <source>
        <dbReference type="EMBL" id="GMR56787.1"/>
    </source>
</evidence>
<dbReference type="Proteomes" id="UP001328107">
    <property type="component" value="Unassembled WGS sequence"/>
</dbReference>
<feature type="region of interest" description="Disordered" evidence="1">
    <location>
        <begin position="1"/>
        <end position="59"/>
    </location>
</feature>
<sequence>QLKSTENSNRSNKPADEVRPGESPGDEQKPITENHGTGEIPPPPLSFPIPSDGDSAQTNALGQAFGRLSILDTKKPHEASLKTIRDPSDLSEK</sequence>
<protein>
    <submittedName>
        <fullName evidence="2">Uncharacterized protein</fullName>
    </submittedName>
</protein>
<name>A0AAN5I8R1_9BILA</name>
<evidence type="ECO:0000256" key="1">
    <source>
        <dbReference type="SAM" id="MobiDB-lite"/>
    </source>
</evidence>
<keyword evidence="3" id="KW-1185">Reference proteome</keyword>
<organism evidence="2 3">
    <name type="scientific">Pristionchus mayeri</name>
    <dbReference type="NCBI Taxonomy" id="1317129"/>
    <lineage>
        <taxon>Eukaryota</taxon>
        <taxon>Metazoa</taxon>
        <taxon>Ecdysozoa</taxon>
        <taxon>Nematoda</taxon>
        <taxon>Chromadorea</taxon>
        <taxon>Rhabditida</taxon>
        <taxon>Rhabditina</taxon>
        <taxon>Diplogasteromorpha</taxon>
        <taxon>Diplogasteroidea</taxon>
        <taxon>Neodiplogasteridae</taxon>
        <taxon>Pristionchus</taxon>
    </lineage>
</organism>
<feature type="compositionally biased region" description="Polar residues" evidence="1">
    <location>
        <begin position="1"/>
        <end position="12"/>
    </location>
</feature>
<dbReference type="EMBL" id="BTRK01000006">
    <property type="protein sequence ID" value="GMR56787.1"/>
    <property type="molecule type" value="Genomic_DNA"/>
</dbReference>
<gene>
    <name evidence="2" type="ORF">PMAYCL1PPCAC_26982</name>
</gene>